<organism evidence="1 2">
    <name type="scientific">Plakobranchus ocellatus</name>
    <dbReference type="NCBI Taxonomy" id="259542"/>
    <lineage>
        <taxon>Eukaryota</taxon>
        <taxon>Metazoa</taxon>
        <taxon>Spiralia</taxon>
        <taxon>Lophotrochozoa</taxon>
        <taxon>Mollusca</taxon>
        <taxon>Gastropoda</taxon>
        <taxon>Heterobranchia</taxon>
        <taxon>Euthyneura</taxon>
        <taxon>Panpulmonata</taxon>
        <taxon>Sacoglossa</taxon>
        <taxon>Placobranchoidea</taxon>
        <taxon>Plakobranchidae</taxon>
        <taxon>Plakobranchus</taxon>
    </lineage>
</organism>
<evidence type="ECO:0000313" key="1">
    <source>
        <dbReference type="EMBL" id="GFN98359.1"/>
    </source>
</evidence>
<dbReference type="EMBL" id="BLXT01002845">
    <property type="protein sequence ID" value="GFN98359.1"/>
    <property type="molecule type" value="Genomic_DNA"/>
</dbReference>
<proteinExistence type="predicted"/>
<dbReference type="AlphaFoldDB" id="A0AAV3ZRH9"/>
<keyword evidence="2" id="KW-1185">Reference proteome</keyword>
<reference evidence="1 2" key="1">
    <citation type="journal article" date="2021" name="Elife">
        <title>Chloroplast acquisition without the gene transfer in kleptoplastic sea slugs, Plakobranchus ocellatus.</title>
        <authorList>
            <person name="Maeda T."/>
            <person name="Takahashi S."/>
            <person name="Yoshida T."/>
            <person name="Shimamura S."/>
            <person name="Takaki Y."/>
            <person name="Nagai Y."/>
            <person name="Toyoda A."/>
            <person name="Suzuki Y."/>
            <person name="Arimoto A."/>
            <person name="Ishii H."/>
            <person name="Satoh N."/>
            <person name="Nishiyama T."/>
            <person name="Hasebe M."/>
            <person name="Maruyama T."/>
            <person name="Minagawa J."/>
            <person name="Obokata J."/>
            <person name="Shigenobu S."/>
        </authorList>
    </citation>
    <scope>NUCLEOTIDE SEQUENCE [LARGE SCALE GENOMIC DNA]</scope>
</reference>
<comment type="caution">
    <text evidence="1">The sequence shown here is derived from an EMBL/GenBank/DDBJ whole genome shotgun (WGS) entry which is preliminary data.</text>
</comment>
<accession>A0AAV3ZRH9</accession>
<gene>
    <name evidence="1" type="ORF">PoB_002486500</name>
</gene>
<name>A0AAV3ZRH9_9GAST</name>
<evidence type="ECO:0000313" key="2">
    <source>
        <dbReference type="Proteomes" id="UP000735302"/>
    </source>
</evidence>
<sequence>MHESALQATPGIDTYLRPGNVFIPRDDSSEAEVGWVTALTAQHTGRPPQAQVFCISRQQAAQTTTESVARDYVRSS</sequence>
<protein>
    <submittedName>
        <fullName evidence="1">Uncharacterized protein</fullName>
    </submittedName>
</protein>
<dbReference type="Proteomes" id="UP000735302">
    <property type="component" value="Unassembled WGS sequence"/>
</dbReference>